<comment type="caution">
    <text evidence="9">The sequence shown here is derived from an EMBL/GenBank/DDBJ whole genome shotgun (WGS) entry which is preliminary data.</text>
</comment>
<evidence type="ECO:0000256" key="7">
    <source>
        <dbReference type="PIRSR" id="PIRSR000071-1"/>
    </source>
</evidence>
<evidence type="ECO:0000256" key="3">
    <source>
        <dbReference type="ARBA" id="ARBA00022723"/>
    </source>
</evidence>
<evidence type="ECO:0000313" key="12">
    <source>
        <dbReference type="Proteomes" id="UP000266489"/>
    </source>
</evidence>
<dbReference type="EMBL" id="QXIU01000041">
    <property type="protein sequence ID" value="RIE14905.1"/>
    <property type="molecule type" value="Genomic_DNA"/>
</dbReference>
<feature type="binding site" evidence="7">
    <location>
        <position position="6"/>
    </location>
    <ligand>
        <name>Fe cation</name>
        <dbReference type="ChEBI" id="CHEBI:24875"/>
    </ligand>
</feature>
<dbReference type="Gene3D" id="2.20.28.10">
    <property type="match status" value="1"/>
</dbReference>
<reference evidence="11 12" key="1">
    <citation type="submission" date="2018-09" db="EMBL/GenBank/DDBJ databases">
        <title>Discovery and Ecogenomic Context for Candidatus Cryosericales, a Global Caldiserica Order Active in Thawing Permafrost.</title>
        <authorList>
            <person name="Martinez M.A."/>
            <person name="Woodcroft B.J."/>
            <person name="Ignacio Espinoza J.C."/>
            <person name="Zayed A."/>
            <person name="Singleton C.M."/>
            <person name="Boyd J."/>
            <person name="Li Y.-F."/>
            <person name="Purvine S."/>
            <person name="Maughan H."/>
            <person name="Hodgkins S.B."/>
            <person name="Anderson D."/>
            <person name="Sederholm M."/>
            <person name="Temperton B."/>
            <person name="Saleska S.R."/>
            <person name="Tyson G.W."/>
            <person name="Rich V.I."/>
        </authorList>
    </citation>
    <scope>NUCLEOTIDE SEQUENCE [LARGE SCALE GENOMIC DNA]</scope>
    <source>
        <strain evidence="10 12">SMC5</strain>
        <strain evidence="9 11">SMC6</strain>
    </source>
</reference>
<gene>
    <name evidence="10" type="ORF">SMC5_01530</name>
    <name evidence="9" type="ORF">SMC6_03705</name>
</gene>
<dbReference type="Proteomes" id="UP000266489">
    <property type="component" value="Unassembled WGS sequence"/>
</dbReference>
<dbReference type="EMBL" id="QXIT01000070">
    <property type="protein sequence ID" value="RIE08679.1"/>
    <property type="molecule type" value="Genomic_DNA"/>
</dbReference>
<dbReference type="GO" id="GO:0009055">
    <property type="term" value="F:electron transfer activity"/>
    <property type="evidence" value="ECO:0007669"/>
    <property type="project" value="InterPro"/>
</dbReference>
<proteinExistence type="inferred from homology"/>
<evidence type="ECO:0000313" key="9">
    <source>
        <dbReference type="EMBL" id="RIE08679.1"/>
    </source>
</evidence>
<dbReference type="PIRSF" id="PIRSF000071">
    <property type="entry name" value="Rubredoxin"/>
    <property type="match status" value="1"/>
</dbReference>
<evidence type="ECO:0000256" key="4">
    <source>
        <dbReference type="ARBA" id="ARBA00022982"/>
    </source>
</evidence>
<dbReference type="CDD" id="cd00730">
    <property type="entry name" value="rubredoxin"/>
    <property type="match status" value="1"/>
</dbReference>
<keyword evidence="2 6" id="KW-0813">Transport</keyword>
<dbReference type="PANTHER" id="PTHR47627">
    <property type="entry name" value="RUBREDOXIN"/>
    <property type="match status" value="1"/>
</dbReference>
<dbReference type="InterPro" id="IPR018527">
    <property type="entry name" value="Rubredoxin_Fe_BS"/>
</dbReference>
<accession>A0A398DIC4</accession>
<dbReference type="InterPro" id="IPR024922">
    <property type="entry name" value="Rubredoxin"/>
</dbReference>
<dbReference type="PROSITE" id="PS00202">
    <property type="entry name" value="RUBREDOXIN"/>
    <property type="match status" value="1"/>
</dbReference>
<dbReference type="PANTHER" id="PTHR47627:SF1">
    <property type="entry name" value="RUBREDOXIN-1-RELATED"/>
    <property type="match status" value="1"/>
</dbReference>
<dbReference type="GO" id="GO:0005506">
    <property type="term" value="F:iron ion binding"/>
    <property type="evidence" value="ECO:0007669"/>
    <property type="project" value="InterPro"/>
</dbReference>
<evidence type="ECO:0000256" key="1">
    <source>
        <dbReference type="ARBA" id="ARBA00005337"/>
    </source>
</evidence>
<evidence type="ECO:0000313" key="10">
    <source>
        <dbReference type="EMBL" id="RIE14905.1"/>
    </source>
</evidence>
<dbReference type="OrthoDB" id="9758182at2"/>
<name>A0A398D5D0_9BACT</name>
<dbReference type="SUPFAM" id="SSF57802">
    <property type="entry name" value="Rubredoxin-like"/>
    <property type="match status" value="1"/>
</dbReference>
<keyword evidence="3 6" id="KW-0479">Metal-binding</keyword>
<evidence type="ECO:0000256" key="6">
    <source>
        <dbReference type="PIRNR" id="PIRNR000071"/>
    </source>
</evidence>
<protein>
    <recommendedName>
        <fullName evidence="6">Rubredoxin</fullName>
    </recommendedName>
</protein>
<feature type="binding site" evidence="7">
    <location>
        <position position="42"/>
    </location>
    <ligand>
        <name>Fe cation</name>
        <dbReference type="ChEBI" id="CHEBI:24875"/>
    </ligand>
</feature>
<dbReference type="FunFam" id="2.20.28.10:FF:000001">
    <property type="entry name" value="Rubredoxin"/>
    <property type="match status" value="1"/>
</dbReference>
<comment type="similarity">
    <text evidence="1 6">Belongs to the rubredoxin family.</text>
</comment>
<evidence type="ECO:0000256" key="2">
    <source>
        <dbReference type="ARBA" id="ARBA00022448"/>
    </source>
</evidence>
<dbReference type="PRINTS" id="PR00163">
    <property type="entry name" value="RUBREDOXIN"/>
</dbReference>
<dbReference type="AlphaFoldDB" id="A0A398D5D0"/>
<keyword evidence="4 6" id="KW-0249">Electron transport</keyword>
<keyword evidence="11" id="KW-1185">Reference proteome</keyword>
<evidence type="ECO:0000256" key="5">
    <source>
        <dbReference type="ARBA" id="ARBA00023004"/>
    </source>
</evidence>
<feature type="domain" description="Rubredoxin-like" evidence="8">
    <location>
        <begin position="1"/>
        <end position="52"/>
    </location>
</feature>
<dbReference type="InterPro" id="IPR024935">
    <property type="entry name" value="Rubredoxin_dom"/>
</dbReference>
<dbReference type="InterPro" id="IPR050526">
    <property type="entry name" value="Rubredoxin_ET"/>
</dbReference>
<accession>A0A398D5D0</accession>
<dbReference type="RefSeq" id="WP_119119314.1">
    <property type="nucleotide sequence ID" value="NZ_QXIT01000070.1"/>
</dbReference>
<dbReference type="Pfam" id="PF00301">
    <property type="entry name" value="Rubredoxin"/>
    <property type="match status" value="1"/>
</dbReference>
<evidence type="ECO:0000313" key="11">
    <source>
        <dbReference type="Proteomes" id="UP000266260"/>
    </source>
</evidence>
<sequence>MEKWICTVCGYVYDPAVGDSTQGINPGIKFEDLPESWVCPDCGASKDLFEKA</sequence>
<feature type="binding site" evidence="7">
    <location>
        <position position="9"/>
    </location>
    <ligand>
        <name>Fe cation</name>
        <dbReference type="ChEBI" id="CHEBI:24875"/>
    </ligand>
</feature>
<keyword evidence="5 6" id="KW-0408">Iron</keyword>
<dbReference type="InterPro" id="IPR024934">
    <property type="entry name" value="Rubredoxin-like_dom"/>
</dbReference>
<dbReference type="GO" id="GO:0043448">
    <property type="term" value="P:alkane catabolic process"/>
    <property type="evidence" value="ECO:0007669"/>
    <property type="project" value="TreeGrafter"/>
</dbReference>
<dbReference type="Proteomes" id="UP000266260">
    <property type="component" value="Unassembled WGS sequence"/>
</dbReference>
<comment type="cofactor">
    <cofactor evidence="6 7">
        <name>Fe(3+)</name>
        <dbReference type="ChEBI" id="CHEBI:29034"/>
    </cofactor>
    <text evidence="6 7">Binds 1 Fe(3+) ion per subunit.</text>
</comment>
<feature type="binding site" evidence="7">
    <location>
        <position position="39"/>
    </location>
    <ligand>
        <name>Fe cation</name>
        <dbReference type="ChEBI" id="CHEBI:24875"/>
    </ligand>
</feature>
<evidence type="ECO:0000259" key="8">
    <source>
        <dbReference type="PROSITE" id="PS50903"/>
    </source>
</evidence>
<dbReference type="PROSITE" id="PS50903">
    <property type="entry name" value="RUBREDOXIN_LIKE"/>
    <property type="match status" value="1"/>
</dbReference>
<organism evidence="9 11">
    <name type="scientific">Candidatus Cryosericum odellii</name>
    <dbReference type="NCBI Taxonomy" id="2290917"/>
    <lineage>
        <taxon>Bacteria</taxon>
        <taxon>Pseudomonadati</taxon>
        <taxon>Caldisericota/Cryosericota group</taxon>
        <taxon>Candidatus Cryosericota</taxon>
        <taxon>Candidatus Cryosericia</taxon>
        <taxon>Candidatus Cryosericales</taxon>
        <taxon>Candidatus Cryosericaceae</taxon>
        <taxon>Candidatus Cryosericum</taxon>
    </lineage>
</organism>